<evidence type="ECO:0000256" key="7">
    <source>
        <dbReference type="ARBA" id="ARBA00023157"/>
    </source>
</evidence>
<comment type="caution">
    <text evidence="9">The sequence shown here is derived from an EMBL/GenBank/DDBJ whole genome shotgun (WGS) entry which is preliminary data.</text>
</comment>
<dbReference type="PANTHER" id="PTHR10151:SF66">
    <property type="entry name" value="GLYCEROPHOSPHOCHOLINE CHOLINEPHOSPHODIESTERASE ENPP6"/>
    <property type="match status" value="1"/>
</dbReference>
<dbReference type="PANTHER" id="PTHR10151">
    <property type="entry name" value="ECTONUCLEOTIDE PYROPHOSPHATASE/PHOSPHODIESTERASE"/>
    <property type="match status" value="1"/>
</dbReference>
<keyword evidence="3" id="KW-0479">Metal-binding</keyword>
<dbReference type="OrthoDB" id="415411at2759"/>
<evidence type="ECO:0000256" key="5">
    <source>
        <dbReference type="ARBA" id="ARBA00022833"/>
    </source>
</evidence>
<comment type="subcellular location">
    <subcellularLocation>
        <location evidence="2">Endomembrane system</location>
    </subcellularLocation>
</comment>
<evidence type="ECO:0000313" key="10">
    <source>
        <dbReference type="Proteomes" id="UP000324222"/>
    </source>
</evidence>
<proteinExistence type="predicted"/>
<keyword evidence="7" id="KW-1015">Disulfide bond</keyword>
<keyword evidence="5" id="KW-0862">Zinc</keyword>
<sequence>MSFQVFSQVSQIPGVSAYRHADIPDRYHFRNSPYIYDIILVAKKGKSSSSSSSISTTTTLWHYIMASRSDKQLPRRTDSYVSVGGHGYDPDDMNMKGIFFARGPAFDCGSVVEPIHVVDVYQVLTHVLHLTPLPHNGTWSHVEPIFRTYDSVCSGADRCFLSLSSVLLLTLMLLARQLMN</sequence>
<dbReference type="Gene3D" id="3.40.720.10">
    <property type="entry name" value="Alkaline Phosphatase, subunit A"/>
    <property type="match status" value="1"/>
</dbReference>
<keyword evidence="6" id="KW-0472">Membrane</keyword>
<evidence type="ECO:0000256" key="3">
    <source>
        <dbReference type="ARBA" id="ARBA00022723"/>
    </source>
</evidence>
<accession>A0A5B7ILJ2</accession>
<keyword evidence="8" id="KW-0325">Glycoprotein</keyword>
<dbReference type="GO" id="GO:0012505">
    <property type="term" value="C:endomembrane system"/>
    <property type="evidence" value="ECO:0007669"/>
    <property type="project" value="UniProtKB-SubCell"/>
</dbReference>
<evidence type="ECO:0000313" key="9">
    <source>
        <dbReference type="EMBL" id="MPC82527.1"/>
    </source>
</evidence>
<reference evidence="9 10" key="1">
    <citation type="submission" date="2019-05" db="EMBL/GenBank/DDBJ databases">
        <title>Another draft genome of Portunus trituberculatus and its Hox gene families provides insights of decapod evolution.</title>
        <authorList>
            <person name="Jeong J.-H."/>
            <person name="Song I."/>
            <person name="Kim S."/>
            <person name="Choi T."/>
            <person name="Kim D."/>
            <person name="Ryu S."/>
            <person name="Kim W."/>
        </authorList>
    </citation>
    <scope>NUCLEOTIDE SEQUENCE [LARGE SCALE GENOMIC DNA]</scope>
    <source>
        <tissue evidence="9">Muscle</tissue>
    </source>
</reference>
<keyword evidence="4" id="KW-0378">Hydrolase</keyword>
<protein>
    <submittedName>
        <fullName evidence="9">Ectonucleotide pyrophosphatase/phosphodiesterase family member 6</fullName>
    </submittedName>
</protein>
<keyword evidence="10" id="KW-1185">Reference proteome</keyword>
<evidence type="ECO:0000256" key="2">
    <source>
        <dbReference type="ARBA" id="ARBA00004308"/>
    </source>
</evidence>
<dbReference type="InterPro" id="IPR017850">
    <property type="entry name" value="Alkaline_phosphatase_core_sf"/>
</dbReference>
<name>A0A5B7ILJ2_PORTR</name>
<gene>
    <name evidence="9" type="primary">enpp6_0</name>
    <name evidence="9" type="ORF">E2C01_077200</name>
</gene>
<evidence type="ECO:0000256" key="6">
    <source>
        <dbReference type="ARBA" id="ARBA00023136"/>
    </source>
</evidence>
<organism evidence="9 10">
    <name type="scientific">Portunus trituberculatus</name>
    <name type="common">Swimming crab</name>
    <name type="synonym">Neptunus trituberculatus</name>
    <dbReference type="NCBI Taxonomy" id="210409"/>
    <lineage>
        <taxon>Eukaryota</taxon>
        <taxon>Metazoa</taxon>
        <taxon>Ecdysozoa</taxon>
        <taxon>Arthropoda</taxon>
        <taxon>Crustacea</taxon>
        <taxon>Multicrustacea</taxon>
        <taxon>Malacostraca</taxon>
        <taxon>Eumalacostraca</taxon>
        <taxon>Eucarida</taxon>
        <taxon>Decapoda</taxon>
        <taxon>Pleocyemata</taxon>
        <taxon>Brachyura</taxon>
        <taxon>Eubrachyura</taxon>
        <taxon>Portunoidea</taxon>
        <taxon>Portunidae</taxon>
        <taxon>Portuninae</taxon>
        <taxon>Portunus</taxon>
    </lineage>
</organism>
<dbReference type="GO" id="GO:0046872">
    <property type="term" value="F:metal ion binding"/>
    <property type="evidence" value="ECO:0007669"/>
    <property type="project" value="UniProtKB-KW"/>
</dbReference>
<dbReference type="AlphaFoldDB" id="A0A5B7ILJ2"/>
<comment type="cofactor">
    <cofactor evidence="1">
        <name>Zn(2+)</name>
        <dbReference type="ChEBI" id="CHEBI:29105"/>
    </cofactor>
</comment>
<evidence type="ECO:0000256" key="8">
    <source>
        <dbReference type="ARBA" id="ARBA00023180"/>
    </source>
</evidence>
<dbReference type="Proteomes" id="UP000324222">
    <property type="component" value="Unassembled WGS sequence"/>
</dbReference>
<dbReference type="GO" id="GO:0016787">
    <property type="term" value="F:hydrolase activity"/>
    <property type="evidence" value="ECO:0007669"/>
    <property type="project" value="UniProtKB-KW"/>
</dbReference>
<dbReference type="SUPFAM" id="SSF53649">
    <property type="entry name" value="Alkaline phosphatase-like"/>
    <property type="match status" value="1"/>
</dbReference>
<evidence type="ECO:0000256" key="1">
    <source>
        <dbReference type="ARBA" id="ARBA00001947"/>
    </source>
</evidence>
<evidence type="ECO:0000256" key="4">
    <source>
        <dbReference type="ARBA" id="ARBA00022801"/>
    </source>
</evidence>
<dbReference type="EMBL" id="VSRR010060015">
    <property type="protein sequence ID" value="MPC82527.1"/>
    <property type="molecule type" value="Genomic_DNA"/>
</dbReference>